<name>A0A2W7N090_9BACT</name>
<comment type="caution">
    <text evidence="1">The sequence shown here is derived from an EMBL/GenBank/DDBJ whole genome shotgun (WGS) entry which is preliminary data.</text>
</comment>
<protein>
    <submittedName>
        <fullName evidence="1">Uncharacterized protein</fullName>
    </submittedName>
</protein>
<gene>
    <name evidence="1" type="ORF">LX69_03422</name>
</gene>
<proteinExistence type="predicted"/>
<evidence type="ECO:0000313" key="1">
    <source>
        <dbReference type="EMBL" id="PZX10274.1"/>
    </source>
</evidence>
<accession>A0A2W7N090</accession>
<dbReference type="AlphaFoldDB" id="A0A2W7N090"/>
<keyword evidence="2" id="KW-1185">Reference proteome</keyword>
<evidence type="ECO:0000313" key="2">
    <source>
        <dbReference type="Proteomes" id="UP000249239"/>
    </source>
</evidence>
<dbReference type="OrthoDB" id="749061at2"/>
<dbReference type="Proteomes" id="UP000249239">
    <property type="component" value="Unassembled WGS sequence"/>
</dbReference>
<reference evidence="1 2" key="1">
    <citation type="submission" date="2018-06" db="EMBL/GenBank/DDBJ databases">
        <title>Genomic Encyclopedia of Archaeal and Bacterial Type Strains, Phase II (KMG-II): from individual species to whole genera.</title>
        <authorList>
            <person name="Goeker M."/>
        </authorList>
    </citation>
    <scope>NUCLEOTIDE SEQUENCE [LARGE SCALE GENOMIC DNA]</scope>
    <source>
        <strain evidence="1 2">DSM 6779</strain>
    </source>
</reference>
<dbReference type="RefSeq" id="WP_111447189.1">
    <property type="nucleotide sequence ID" value="NZ_QKZK01000057.1"/>
</dbReference>
<dbReference type="EMBL" id="QKZK01000057">
    <property type="protein sequence ID" value="PZX10274.1"/>
    <property type="molecule type" value="Genomic_DNA"/>
</dbReference>
<sequence length="248" mass="26400">MASTSETGHAKNVANLDELISFVGGYGVVYNPSKPAIKLPALQALSTAAKAAIGAVNSANPAYSNAVAAREVAFAPLGKLTTRILNALKATDTTTQVDESAQTIVRKLQGRRATPKKSEDEVKALAAEGKEVNEISTSQMSYDSRLDNFDKLIKLLTSVTLYAPNEAELKVAALTTLYNDLKTKNAAVIAASTPLSNARITRNDVMYKPNTGLVDVALDTKTYIKSVFGASSPQYKQISKLGFKVVES</sequence>
<organism evidence="1 2">
    <name type="scientific">Breznakibacter xylanolyticus</name>
    <dbReference type="NCBI Taxonomy" id="990"/>
    <lineage>
        <taxon>Bacteria</taxon>
        <taxon>Pseudomonadati</taxon>
        <taxon>Bacteroidota</taxon>
        <taxon>Bacteroidia</taxon>
        <taxon>Marinilabiliales</taxon>
        <taxon>Marinilabiliaceae</taxon>
        <taxon>Breznakibacter</taxon>
    </lineage>
</organism>